<dbReference type="SUPFAM" id="SSF46689">
    <property type="entry name" value="Homeodomain-like"/>
    <property type="match status" value="1"/>
</dbReference>
<dbReference type="HOGENOM" id="CLU_091262_0_0_4"/>
<dbReference type="Pfam" id="PF00440">
    <property type="entry name" value="TetR_N"/>
    <property type="match status" value="1"/>
</dbReference>
<dbReference type="PANTHER" id="PTHR30055:SF223">
    <property type="entry name" value="HTH-TYPE TRANSCRIPTIONAL REGULATOR UIDR"/>
    <property type="match status" value="1"/>
</dbReference>
<dbReference type="GO" id="GO:0000976">
    <property type="term" value="F:transcription cis-regulatory region binding"/>
    <property type="evidence" value="ECO:0007669"/>
    <property type="project" value="TreeGrafter"/>
</dbReference>
<dbReference type="PANTHER" id="PTHR30055">
    <property type="entry name" value="HTH-TYPE TRANSCRIPTIONAL REGULATOR RUTR"/>
    <property type="match status" value="1"/>
</dbReference>
<dbReference type="InterPro" id="IPR001647">
    <property type="entry name" value="HTH_TetR"/>
</dbReference>
<dbReference type="AlphaFoldDB" id="E6V9D3"/>
<dbReference type="STRING" id="595537.Varpa_5462"/>
<reference evidence="6" key="1">
    <citation type="submission" date="2010-12" db="EMBL/GenBank/DDBJ databases">
        <title>Complete sequence of Variovorax paradoxus EPS.</title>
        <authorList>
            <consortium name="US DOE Joint Genome Institute"/>
            <person name="Lucas S."/>
            <person name="Copeland A."/>
            <person name="Lapidus A."/>
            <person name="Cheng J.-F."/>
            <person name="Goodwin L."/>
            <person name="Pitluck S."/>
            <person name="Teshima H."/>
            <person name="Detter J.C."/>
            <person name="Han C."/>
            <person name="Tapia R."/>
            <person name="Land M."/>
            <person name="Hauser L."/>
            <person name="Kyrpides N."/>
            <person name="Ivanova N."/>
            <person name="Ovchinnikova G."/>
            <person name="Orwin P."/>
            <person name="Han J.-I.G."/>
            <person name="Woyke T."/>
        </authorList>
    </citation>
    <scope>NUCLEOTIDE SEQUENCE [LARGE SCALE GENOMIC DNA]</scope>
    <source>
        <strain evidence="6">EPS</strain>
    </source>
</reference>
<dbReference type="PROSITE" id="PS50977">
    <property type="entry name" value="HTH_TETR_2"/>
    <property type="match status" value="1"/>
</dbReference>
<evidence type="ECO:0000313" key="6">
    <source>
        <dbReference type="Proteomes" id="UP000008917"/>
    </source>
</evidence>
<gene>
    <name evidence="5" type="ordered locus">Varpa_5462</name>
</gene>
<dbReference type="Proteomes" id="UP000008917">
    <property type="component" value="Chromosome"/>
</dbReference>
<evidence type="ECO:0000259" key="4">
    <source>
        <dbReference type="PROSITE" id="PS50977"/>
    </source>
</evidence>
<dbReference type="PRINTS" id="PR00455">
    <property type="entry name" value="HTHTETR"/>
</dbReference>
<proteinExistence type="predicted"/>
<dbReference type="InterPro" id="IPR009057">
    <property type="entry name" value="Homeodomain-like_sf"/>
</dbReference>
<evidence type="ECO:0000313" key="5">
    <source>
        <dbReference type="EMBL" id="ADU39617.1"/>
    </source>
</evidence>
<dbReference type="EMBL" id="CP002417">
    <property type="protein sequence ID" value="ADU39617.1"/>
    <property type="molecule type" value="Genomic_DNA"/>
</dbReference>
<evidence type="ECO:0000256" key="3">
    <source>
        <dbReference type="SAM" id="MobiDB-lite"/>
    </source>
</evidence>
<dbReference type="Gene3D" id="1.10.357.10">
    <property type="entry name" value="Tetracycline Repressor, domain 2"/>
    <property type="match status" value="1"/>
</dbReference>
<name>E6V9D3_VARPE</name>
<accession>E6V9D3</accession>
<feature type="domain" description="HTH tetR-type" evidence="4">
    <location>
        <begin position="20"/>
        <end position="80"/>
    </location>
</feature>
<evidence type="ECO:0000256" key="1">
    <source>
        <dbReference type="ARBA" id="ARBA00023125"/>
    </source>
</evidence>
<dbReference type="KEGG" id="vpe:Varpa_5462"/>
<dbReference type="eggNOG" id="COG1309">
    <property type="taxonomic scope" value="Bacteria"/>
</dbReference>
<dbReference type="InterPro" id="IPR025722">
    <property type="entry name" value="TetR"/>
</dbReference>
<protein>
    <submittedName>
        <fullName evidence="5">Regulatory protein TetR</fullName>
    </submittedName>
</protein>
<dbReference type="InterPro" id="IPR050109">
    <property type="entry name" value="HTH-type_TetR-like_transc_reg"/>
</dbReference>
<organism evidence="5 6">
    <name type="scientific">Variovorax paradoxus (strain EPS)</name>
    <dbReference type="NCBI Taxonomy" id="595537"/>
    <lineage>
        <taxon>Bacteria</taxon>
        <taxon>Pseudomonadati</taxon>
        <taxon>Pseudomonadota</taxon>
        <taxon>Betaproteobacteria</taxon>
        <taxon>Burkholderiales</taxon>
        <taxon>Comamonadaceae</taxon>
        <taxon>Variovorax</taxon>
    </lineage>
</organism>
<keyword evidence="1 2" id="KW-0238">DNA-binding</keyword>
<evidence type="ECO:0000256" key="2">
    <source>
        <dbReference type="PROSITE-ProRule" id="PRU00335"/>
    </source>
</evidence>
<dbReference type="Pfam" id="PF13972">
    <property type="entry name" value="TetR"/>
    <property type="match status" value="1"/>
</dbReference>
<dbReference type="GO" id="GO:0003700">
    <property type="term" value="F:DNA-binding transcription factor activity"/>
    <property type="evidence" value="ECO:0007669"/>
    <property type="project" value="TreeGrafter"/>
</dbReference>
<sequence>MAAPANAERRQRNPVVASSNTTRDRILQTSLALFNAEGLAAVSTHKIAAELGMSPGNLHYHFKAKQLIVEWLFRRFEQRLEALNGSSTSISAIDDLWLALHLRFEAIDEYRFIYRDMAFLASEYPALGQRAQALTAQNLLAAQTLCEGLVASGVIETSAEQARILALQMVFTTTCWLSFERLVPGRDALAQADPGLAAFYTLTLVSPYVSSESRAYLDYLRGKYLG</sequence>
<reference evidence="5 6" key="2">
    <citation type="journal article" date="2013" name="Genome Announc.">
        <title>Genome of the Root-Associated Plant Growth-Promoting Bacterium Variovorax paradoxus Strain EPS.</title>
        <authorList>
            <person name="Han J.I."/>
            <person name="Spain J.C."/>
            <person name="Leadbetter J.R."/>
            <person name="Ovchinnikova G."/>
            <person name="Goodwin L.A."/>
            <person name="Han C.S."/>
            <person name="Woyke T."/>
            <person name="Davenport K.W."/>
            <person name="Orwin P.M."/>
        </authorList>
    </citation>
    <scope>NUCLEOTIDE SEQUENCE [LARGE SCALE GENOMIC DNA]</scope>
    <source>
        <strain evidence="5 6">EPS</strain>
    </source>
</reference>
<feature type="DNA-binding region" description="H-T-H motif" evidence="2">
    <location>
        <begin position="43"/>
        <end position="62"/>
    </location>
</feature>
<feature type="region of interest" description="Disordered" evidence="3">
    <location>
        <begin position="1"/>
        <end position="21"/>
    </location>
</feature>